<comment type="caution">
    <text evidence="2">The sequence shown here is derived from an EMBL/GenBank/DDBJ whole genome shotgun (WGS) entry which is preliminary data.</text>
</comment>
<dbReference type="Proteomes" id="UP000526033">
    <property type="component" value="Unassembled WGS sequence"/>
</dbReference>
<protein>
    <submittedName>
        <fullName evidence="2">Uncharacterized protein</fullName>
    </submittedName>
</protein>
<dbReference type="AlphaFoldDB" id="A0A7X9DLE2"/>
<organism evidence="2 3">
    <name type="scientific">candidate division WWE3 bacterium</name>
    <dbReference type="NCBI Taxonomy" id="2053526"/>
    <lineage>
        <taxon>Bacteria</taxon>
        <taxon>Katanobacteria</taxon>
    </lineage>
</organism>
<keyword evidence="1" id="KW-1133">Transmembrane helix</keyword>
<keyword evidence="1" id="KW-0812">Transmembrane</keyword>
<accession>A0A7X9DLE2</accession>
<dbReference type="EMBL" id="JAAZNL010000050">
    <property type="protein sequence ID" value="NMB70360.1"/>
    <property type="molecule type" value="Genomic_DNA"/>
</dbReference>
<gene>
    <name evidence="2" type="ORF">GYA27_04130</name>
</gene>
<sequence>MSTNKKNMLKRIKKYVFNKERIWKTIVILSSIALLLSSFLPYMLS</sequence>
<reference evidence="2 3" key="1">
    <citation type="journal article" date="2020" name="Biotechnol. Biofuels">
        <title>New insights from the biogas microbiome by comprehensive genome-resolved metagenomics of nearly 1600 species originating from multiple anaerobic digesters.</title>
        <authorList>
            <person name="Campanaro S."/>
            <person name="Treu L."/>
            <person name="Rodriguez-R L.M."/>
            <person name="Kovalovszki A."/>
            <person name="Ziels R.M."/>
            <person name="Maus I."/>
            <person name="Zhu X."/>
            <person name="Kougias P.G."/>
            <person name="Basile A."/>
            <person name="Luo G."/>
            <person name="Schluter A."/>
            <person name="Konstantinidis K.T."/>
            <person name="Angelidaki I."/>
        </authorList>
    </citation>
    <scope>NUCLEOTIDE SEQUENCE [LARGE SCALE GENOMIC DNA]</scope>
    <source>
        <strain evidence="2">AS27yjCOA_165</strain>
    </source>
</reference>
<name>A0A7X9DLE2_UNCKA</name>
<keyword evidence="1" id="KW-0472">Membrane</keyword>
<evidence type="ECO:0000313" key="2">
    <source>
        <dbReference type="EMBL" id="NMB70360.1"/>
    </source>
</evidence>
<evidence type="ECO:0000256" key="1">
    <source>
        <dbReference type="SAM" id="Phobius"/>
    </source>
</evidence>
<proteinExistence type="predicted"/>
<feature type="transmembrane region" description="Helical" evidence="1">
    <location>
        <begin position="21"/>
        <end position="44"/>
    </location>
</feature>
<evidence type="ECO:0000313" key="3">
    <source>
        <dbReference type="Proteomes" id="UP000526033"/>
    </source>
</evidence>